<dbReference type="Proteomes" id="UP001159363">
    <property type="component" value="Chromosome 6"/>
</dbReference>
<dbReference type="PANTHER" id="PTHR45913:SF19">
    <property type="entry name" value="LOW QUALITY PROTEIN: ZINC FINGER BED DOMAIN-CONTAINING PROTEIN 5-LIKE"/>
    <property type="match status" value="1"/>
</dbReference>
<accession>A0ABQ9H1X9</accession>
<name>A0ABQ9H1X9_9NEOP</name>
<dbReference type="EMBL" id="JARBHB010000007">
    <property type="protein sequence ID" value="KAJ8878276.1"/>
    <property type="molecule type" value="Genomic_DNA"/>
</dbReference>
<sequence length="185" mass="21246">MFTYKAIRRIFFFCRLLPTNSSESEILNTLVEFFSSNEIPWENSAYQCSDGAKTMAGHNAGATSKIKSKANKYSICDWVLHRHALPSRKLPSELMVVLNDAIQIINYIKSRPLKSRLFKVICEDMGSHHQPLKRHTEVRWLSRGKRLIRLMELSADVAAFLMVHNALLATVSNDEDWVCKIDVFD</sequence>
<proteinExistence type="predicted"/>
<reference evidence="1 2" key="1">
    <citation type="submission" date="2023-02" db="EMBL/GenBank/DDBJ databases">
        <title>LHISI_Scaffold_Assembly.</title>
        <authorList>
            <person name="Stuart O.P."/>
            <person name="Cleave R."/>
            <person name="Magrath M.J.L."/>
            <person name="Mikheyev A.S."/>
        </authorList>
    </citation>
    <scope>NUCLEOTIDE SEQUENCE [LARGE SCALE GENOMIC DNA]</scope>
    <source>
        <strain evidence="1">Daus_M_001</strain>
        <tissue evidence="1">Leg muscle</tissue>
    </source>
</reference>
<keyword evidence="2" id="KW-1185">Reference proteome</keyword>
<evidence type="ECO:0000313" key="2">
    <source>
        <dbReference type="Proteomes" id="UP001159363"/>
    </source>
</evidence>
<dbReference type="PANTHER" id="PTHR45913">
    <property type="entry name" value="EPM2A-INTERACTING PROTEIN 1"/>
    <property type="match status" value="1"/>
</dbReference>
<comment type="caution">
    <text evidence="1">The sequence shown here is derived from an EMBL/GenBank/DDBJ whole genome shotgun (WGS) entry which is preliminary data.</text>
</comment>
<protein>
    <submittedName>
        <fullName evidence="1">Uncharacterized protein</fullName>
    </submittedName>
</protein>
<organism evidence="1 2">
    <name type="scientific">Dryococelus australis</name>
    <dbReference type="NCBI Taxonomy" id="614101"/>
    <lineage>
        <taxon>Eukaryota</taxon>
        <taxon>Metazoa</taxon>
        <taxon>Ecdysozoa</taxon>
        <taxon>Arthropoda</taxon>
        <taxon>Hexapoda</taxon>
        <taxon>Insecta</taxon>
        <taxon>Pterygota</taxon>
        <taxon>Neoptera</taxon>
        <taxon>Polyneoptera</taxon>
        <taxon>Phasmatodea</taxon>
        <taxon>Verophasmatodea</taxon>
        <taxon>Anareolatae</taxon>
        <taxon>Phasmatidae</taxon>
        <taxon>Eurycanthinae</taxon>
        <taxon>Dryococelus</taxon>
    </lineage>
</organism>
<gene>
    <name evidence="1" type="ORF">PR048_018853</name>
</gene>
<evidence type="ECO:0000313" key="1">
    <source>
        <dbReference type="EMBL" id="KAJ8878276.1"/>
    </source>
</evidence>